<organism evidence="1 2">
    <name type="scientific">Amphibalanus amphitrite</name>
    <name type="common">Striped barnacle</name>
    <name type="synonym">Balanus amphitrite</name>
    <dbReference type="NCBI Taxonomy" id="1232801"/>
    <lineage>
        <taxon>Eukaryota</taxon>
        <taxon>Metazoa</taxon>
        <taxon>Ecdysozoa</taxon>
        <taxon>Arthropoda</taxon>
        <taxon>Crustacea</taxon>
        <taxon>Multicrustacea</taxon>
        <taxon>Cirripedia</taxon>
        <taxon>Thoracica</taxon>
        <taxon>Thoracicalcarea</taxon>
        <taxon>Balanomorpha</taxon>
        <taxon>Balanoidea</taxon>
        <taxon>Balanidae</taxon>
        <taxon>Amphibalaninae</taxon>
        <taxon>Amphibalanus</taxon>
    </lineage>
</organism>
<reference evidence="1 2" key="1">
    <citation type="submission" date="2019-07" db="EMBL/GenBank/DDBJ databases">
        <title>Draft genome assembly of a fouling barnacle, Amphibalanus amphitrite (Darwin, 1854): The first reference genome for Thecostraca.</title>
        <authorList>
            <person name="Kim W."/>
        </authorList>
    </citation>
    <scope>NUCLEOTIDE SEQUENCE [LARGE SCALE GENOMIC DNA]</scope>
    <source>
        <strain evidence="1">SNU_AA5</strain>
        <tissue evidence="1">Soma without cirri and trophi</tissue>
    </source>
</reference>
<dbReference type="EMBL" id="VIIS01001707">
    <property type="protein sequence ID" value="KAF0294076.1"/>
    <property type="molecule type" value="Genomic_DNA"/>
</dbReference>
<evidence type="ECO:0000313" key="1">
    <source>
        <dbReference type="EMBL" id="KAF0294076.1"/>
    </source>
</evidence>
<keyword evidence="2" id="KW-1185">Reference proteome</keyword>
<evidence type="ECO:0008006" key="3">
    <source>
        <dbReference type="Google" id="ProtNLM"/>
    </source>
</evidence>
<name>A0A6A4VHY5_AMPAM</name>
<dbReference type="AlphaFoldDB" id="A0A6A4VHY5"/>
<dbReference type="Proteomes" id="UP000440578">
    <property type="component" value="Unassembled WGS sequence"/>
</dbReference>
<comment type="caution">
    <text evidence="1">The sequence shown here is derived from an EMBL/GenBank/DDBJ whole genome shotgun (WGS) entry which is preliminary data.</text>
</comment>
<gene>
    <name evidence="1" type="ORF">FJT64_008217</name>
</gene>
<sequence>MALLYRFVKVNDRGNTRVFSFVVTKTVTRDLHRDVTTKEFPYGFHRWAVTFSRNEKLLGVYLVWRSPSEHMRLYIDFAFSLLNRDHFSGNESFSGKQIKFSKESPAQGNRKFINVGSLYERKFTDSNGEFQLELTMTNVRTVFEADLTVPRPLKDDSRLETSNFTFGNFDWSVTVQRSPEEPQRAFAALRRLTGFEHKCRVRYNLTLGDGEGAAISGILEEVSDREGRGPGWSPRNSLDDLCPGGRLKVICEMLAANTVSELAVGTVGGPMAASCYDRDRQGWSIETDTNGDFLRLKVVYKDIHNIPRNHIKHSEWNLFIIRRHPKGGYMSPSLVARGPFCNYYVHENHDEGIMVETDVPVKELHSPGSLFVDDRHQVLVQLEWLETVLLFQSTYHKYDDISRVHNFQMR</sequence>
<evidence type="ECO:0000313" key="2">
    <source>
        <dbReference type="Proteomes" id="UP000440578"/>
    </source>
</evidence>
<accession>A0A6A4VHY5</accession>
<protein>
    <recommendedName>
        <fullName evidence="3">MATH domain-containing protein</fullName>
    </recommendedName>
</protein>
<dbReference type="OrthoDB" id="10035275at2759"/>
<proteinExistence type="predicted"/>